<dbReference type="PANTHER" id="PTHR33669">
    <property type="entry name" value="PROTEIN NEGATIVE REGULATOR OF RESISTANCE"/>
    <property type="match status" value="1"/>
</dbReference>
<evidence type="ECO:0000313" key="6">
    <source>
        <dbReference type="Proteomes" id="UP001314170"/>
    </source>
</evidence>
<dbReference type="GO" id="GO:0005634">
    <property type="term" value="C:nucleus"/>
    <property type="evidence" value="ECO:0007669"/>
    <property type="project" value="UniProtKB-SubCell"/>
</dbReference>
<dbReference type="Pfam" id="PF15699">
    <property type="entry name" value="NPR1_interact"/>
    <property type="match status" value="1"/>
</dbReference>
<dbReference type="AlphaFoldDB" id="A0AAV1RUX3"/>
<evidence type="ECO:0000313" key="5">
    <source>
        <dbReference type="EMBL" id="CAK7340469.1"/>
    </source>
</evidence>
<evidence type="ECO:0000256" key="2">
    <source>
        <dbReference type="ARBA" id="ARBA00009937"/>
    </source>
</evidence>
<dbReference type="GO" id="GO:0010112">
    <property type="term" value="P:regulation of systemic acquired resistance"/>
    <property type="evidence" value="ECO:0007669"/>
    <property type="project" value="InterPro"/>
</dbReference>
<comment type="subcellular location">
    <subcellularLocation>
        <location evidence="1">Nucleus</location>
    </subcellularLocation>
</comment>
<protein>
    <submittedName>
        <fullName evidence="5">Uncharacterized protein</fullName>
    </submittedName>
</protein>
<comment type="caution">
    <text evidence="5">The sequence shown here is derived from an EMBL/GenBank/DDBJ whole genome shotgun (WGS) entry which is preliminary data.</text>
</comment>
<feature type="region of interest" description="Disordered" evidence="4">
    <location>
        <begin position="1"/>
        <end position="20"/>
    </location>
</feature>
<feature type="compositionally biased region" description="Basic and acidic residues" evidence="4">
    <location>
        <begin position="1"/>
        <end position="11"/>
    </location>
</feature>
<name>A0AAV1RUX3_9ROSI</name>
<sequence>MEEDRKTKLDALAEEQENDDEDEKIEKFFAIIKRLRDVRKYSTNSLRVQEARKIANKAKKVQASVWTPKFQPEDFEEPGDEIEHMGYDMLGNSLISRCMKLMMEQC</sequence>
<proteinExistence type="inferred from homology"/>
<gene>
    <name evidence="5" type="ORF">DCAF_LOCUS15551</name>
</gene>
<keyword evidence="6" id="KW-1185">Reference proteome</keyword>
<reference evidence="5 6" key="1">
    <citation type="submission" date="2024-01" db="EMBL/GenBank/DDBJ databases">
        <authorList>
            <person name="Waweru B."/>
        </authorList>
    </citation>
    <scope>NUCLEOTIDE SEQUENCE [LARGE SCALE GENOMIC DNA]</scope>
</reference>
<dbReference type="PANTHER" id="PTHR33669:SF15">
    <property type="entry name" value="NPR1_NIM1-LIKE C-TERMINAL DOMAIN-CONTAINING PROTEIN"/>
    <property type="match status" value="1"/>
</dbReference>
<keyword evidence="3" id="KW-0539">Nucleus</keyword>
<organism evidence="5 6">
    <name type="scientific">Dovyalis caffra</name>
    <dbReference type="NCBI Taxonomy" id="77055"/>
    <lineage>
        <taxon>Eukaryota</taxon>
        <taxon>Viridiplantae</taxon>
        <taxon>Streptophyta</taxon>
        <taxon>Embryophyta</taxon>
        <taxon>Tracheophyta</taxon>
        <taxon>Spermatophyta</taxon>
        <taxon>Magnoliopsida</taxon>
        <taxon>eudicotyledons</taxon>
        <taxon>Gunneridae</taxon>
        <taxon>Pentapetalae</taxon>
        <taxon>rosids</taxon>
        <taxon>fabids</taxon>
        <taxon>Malpighiales</taxon>
        <taxon>Salicaceae</taxon>
        <taxon>Flacourtieae</taxon>
        <taxon>Dovyalis</taxon>
    </lineage>
</organism>
<dbReference type="Proteomes" id="UP001314170">
    <property type="component" value="Unassembled WGS sequence"/>
</dbReference>
<evidence type="ECO:0000256" key="4">
    <source>
        <dbReference type="SAM" id="MobiDB-lite"/>
    </source>
</evidence>
<dbReference type="EMBL" id="CAWUPB010001160">
    <property type="protein sequence ID" value="CAK7340469.1"/>
    <property type="molecule type" value="Genomic_DNA"/>
</dbReference>
<dbReference type="InterPro" id="IPR031425">
    <property type="entry name" value="NPR1/NH1-interacting"/>
</dbReference>
<accession>A0AAV1RUX3</accession>
<comment type="similarity">
    <text evidence="2">Belongs to the NPR1-interactor family.</text>
</comment>
<evidence type="ECO:0000256" key="1">
    <source>
        <dbReference type="ARBA" id="ARBA00004123"/>
    </source>
</evidence>
<evidence type="ECO:0000256" key="3">
    <source>
        <dbReference type="ARBA" id="ARBA00023242"/>
    </source>
</evidence>